<reference evidence="2" key="1">
    <citation type="submission" date="2016-02" db="EMBL/GenBank/DDBJ databases">
        <authorList>
            <person name="Schultz-Johansen M."/>
            <person name="Glaring M.A."/>
            <person name="Bech P.K."/>
            <person name="Stougaard P."/>
        </authorList>
    </citation>
    <scope>NUCLEOTIDE SEQUENCE [LARGE SCALE GENOMIC DNA]</scope>
    <source>
        <strain evidence="2">S66</strain>
    </source>
</reference>
<organism evidence="1 2">
    <name type="scientific">Paraglaciecola hydrolytica</name>
    <dbReference type="NCBI Taxonomy" id="1799789"/>
    <lineage>
        <taxon>Bacteria</taxon>
        <taxon>Pseudomonadati</taxon>
        <taxon>Pseudomonadota</taxon>
        <taxon>Gammaproteobacteria</taxon>
        <taxon>Alteromonadales</taxon>
        <taxon>Alteromonadaceae</taxon>
        <taxon>Paraglaciecola</taxon>
    </lineage>
</organism>
<name>A0A136A4Y6_9ALTE</name>
<comment type="caution">
    <text evidence="1">The sequence shown here is derived from an EMBL/GenBank/DDBJ whole genome shotgun (WGS) entry which is preliminary data.</text>
</comment>
<dbReference type="RefSeq" id="WP_068374494.1">
    <property type="nucleotide sequence ID" value="NZ_LSNE01000003.1"/>
</dbReference>
<keyword evidence="2" id="KW-1185">Reference proteome</keyword>
<evidence type="ECO:0000313" key="1">
    <source>
        <dbReference type="EMBL" id="KXI30305.1"/>
    </source>
</evidence>
<evidence type="ECO:0008006" key="3">
    <source>
        <dbReference type="Google" id="ProtNLM"/>
    </source>
</evidence>
<sequence length="125" mass="14140">MRTLKLPLSITTLVEQLQIVELSWQGIPIQLPKFAVYAVLDKPLFDKVIYRNGRQIGLLQFGRYAIPVLDPFRADVDPQPNFAIVISHARDNRFGLYAYTADHINFDISVPFGHGSVAKIVQAYV</sequence>
<gene>
    <name evidence="1" type="ORF">AX660_10020</name>
</gene>
<dbReference type="STRING" id="1799789.AX660_10020"/>
<evidence type="ECO:0000313" key="2">
    <source>
        <dbReference type="Proteomes" id="UP000070299"/>
    </source>
</evidence>
<dbReference type="AlphaFoldDB" id="A0A136A4Y6"/>
<accession>A0A136A4Y6</accession>
<dbReference type="Proteomes" id="UP000070299">
    <property type="component" value="Unassembled WGS sequence"/>
</dbReference>
<dbReference type="EMBL" id="LSNE01000003">
    <property type="protein sequence ID" value="KXI30305.1"/>
    <property type="molecule type" value="Genomic_DNA"/>
</dbReference>
<dbReference type="OrthoDB" id="6387091at2"/>
<proteinExistence type="predicted"/>
<protein>
    <recommendedName>
        <fullName evidence="3">CheW-like domain-containing protein</fullName>
    </recommendedName>
</protein>